<organism evidence="7 8">
    <name type="scientific">Paenibacillus lentus</name>
    <dbReference type="NCBI Taxonomy" id="1338368"/>
    <lineage>
        <taxon>Bacteria</taxon>
        <taxon>Bacillati</taxon>
        <taxon>Bacillota</taxon>
        <taxon>Bacilli</taxon>
        <taxon>Bacillales</taxon>
        <taxon>Paenibacillaceae</taxon>
        <taxon>Paenibacillus</taxon>
    </lineage>
</organism>
<dbReference type="GO" id="GO:0003955">
    <property type="term" value="F:NAD(P)H dehydrogenase (quinone) activity"/>
    <property type="evidence" value="ECO:0007669"/>
    <property type="project" value="TreeGrafter"/>
</dbReference>
<dbReference type="PRINTS" id="PR00368">
    <property type="entry name" value="FADPNR"/>
</dbReference>
<proteinExistence type="inferred from homology"/>
<reference evidence="7 8" key="1">
    <citation type="submission" date="2018-11" db="EMBL/GenBank/DDBJ databases">
        <title>Genome sequencing of Paenibacillus lentus DSM25539(T).</title>
        <authorList>
            <person name="Kook J.-K."/>
            <person name="Park S.-N."/>
            <person name="Lim Y.K."/>
        </authorList>
    </citation>
    <scope>NUCLEOTIDE SEQUENCE [LARGE SCALE GENOMIC DNA]</scope>
    <source>
        <strain evidence="7 8">DSM 25539</strain>
    </source>
</reference>
<dbReference type="PANTHER" id="PTHR42913">
    <property type="entry name" value="APOPTOSIS-INDUCING FACTOR 1"/>
    <property type="match status" value="1"/>
</dbReference>
<evidence type="ECO:0000256" key="4">
    <source>
        <dbReference type="ARBA" id="ARBA00022827"/>
    </source>
</evidence>
<dbReference type="Gene3D" id="3.50.50.100">
    <property type="match status" value="1"/>
</dbReference>
<dbReference type="InterPro" id="IPR051169">
    <property type="entry name" value="NADH-Q_oxidoreductase"/>
</dbReference>
<sequence length="353" mass="38561">MKQFVVLGGGYGGTAVIHELFKGFIPSDIQVILVDRMPFQSLKTEYYALAAGTASDYELRVPFPSYSGLLMKYGEVRSIDLSNRTIHFQEGDQLEYDQLVIALGCTDNYHGIPGAEEHSFGIQSFAAVREAYLQLNNLKPYGKVNVIGGGLSGVEIAAELRESRPDLNIRIIDRGTRVLSAFPPKVSGYVTKWFEEHEVESLSSISTTGLDKGVIYHADGEIASDVTIWTAGIQPPAVVRKLDIRKDHQGRVLLNENYQIPEHPEVFVCGDCASLPFAPSTQAAEGQGQQVAQIASALWRGEAPRLQRLKLKGTLGSLGKKAGFGLMGKAQVTGRVPRILKSGVLWLSKHHIG</sequence>
<gene>
    <name evidence="7" type="ORF">EIM92_08795</name>
</gene>
<evidence type="ECO:0000313" key="7">
    <source>
        <dbReference type="EMBL" id="AZK46262.1"/>
    </source>
</evidence>
<dbReference type="InterPro" id="IPR036188">
    <property type="entry name" value="FAD/NAD-bd_sf"/>
</dbReference>
<evidence type="ECO:0000256" key="1">
    <source>
        <dbReference type="ARBA" id="ARBA00001974"/>
    </source>
</evidence>
<dbReference type="GO" id="GO:0019646">
    <property type="term" value="P:aerobic electron transport chain"/>
    <property type="evidence" value="ECO:0007669"/>
    <property type="project" value="TreeGrafter"/>
</dbReference>
<dbReference type="OrthoDB" id="9784880at2"/>
<dbReference type="PANTHER" id="PTHR42913:SF3">
    <property type="entry name" value="64 KDA MITOCHONDRIAL NADH DEHYDROGENASE (EUROFUNG)"/>
    <property type="match status" value="1"/>
</dbReference>
<dbReference type="EMBL" id="CP034248">
    <property type="protein sequence ID" value="AZK46262.1"/>
    <property type="molecule type" value="Genomic_DNA"/>
</dbReference>
<evidence type="ECO:0000313" key="8">
    <source>
        <dbReference type="Proteomes" id="UP000273145"/>
    </source>
</evidence>
<comment type="cofactor">
    <cofactor evidence="1">
        <name>FAD</name>
        <dbReference type="ChEBI" id="CHEBI:57692"/>
    </cofactor>
</comment>
<feature type="domain" description="FAD/NAD(P)-binding" evidence="6">
    <location>
        <begin position="3"/>
        <end position="288"/>
    </location>
</feature>
<accession>A0A3Q8SAJ5</accession>
<evidence type="ECO:0000259" key="6">
    <source>
        <dbReference type="Pfam" id="PF07992"/>
    </source>
</evidence>
<keyword evidence="8" id="KW-1185">Reference proteome</keyword>
<evidence type="ECO:0000256" key="2">
    <source>
        <dbReference type="ARBA" id="ARBA00005272"/>
    </source>
</evidence>
<dbReference type="RefSeq" id="WP_125082327.1">
    <property type="nucleotide sequence ID" value="NZ_CP034248.1"/>
</dbReference>
<dbReference type="SUPFAM" id="SSF51905">
    <property type="entry name" value="FAD/NAD(P)-binding domain"/>
    <property type="match status" value="1"/>
</dbReference>
<name>A0A3Q8SAJ5_9BACL</name>
<evidence type="ECO:0000256" key="5">
    <source>
        <dbReference type="ARBA" id="ARBA00023002"/>
    </source>
</evidence>
<dbReference type="KEGG" id="plen:EIM92_08795"/>
<keyword evidence="4" id="KW-0274">FAD</keyword>
<dbReference type="AlphaFoldDB" id="A0A3Q8SAJ5"/>
<dbReference type="Proteomes" id="UP000273145">
    <property type="component" value="Chromosome"/>
</dbReference>
<dbReference type="InterPro" id="IPR023753">
    <property type="entry name" value="FAD/NAD-binding_dom"/>
</dbReference>
<evidence type="ECO:0000256" key="3">
    <source>
        <dbReference type="ARBA" id="ARBA00022630"/>
    </source>
</evidence>
<protein>
    <submittedName>
        <fullName evidence="7">NAD(P)/FAD-dependent oxidoreductase</fullName>
    </submittedName>
</protein>
<comment type="similarity">
    <text evidence="2">Belongs to the NADH dehydrogenase family.</text>
</comment>
<keyword evidence="3" id="KW-0285">Flavoprotein</keyword>
<dbReference type="Pfam" id="PF07992">
    <property type="entry name" value="Pyr_redox_2"/>
    <property type="match status" value="1"/>
</dbReference>
<keyword evidence="5" id="KW-0560">Oxidoreductase</keyword>